<organism evidence="1 2">
    <name type="scientific">Rhizobium meliloti</name>
    <name type="common">Ensifer meliloti</name>
    <name type="synonym">Sinorhizobium meliloti</name>
    <dbReference type="NCBI Taxonomy" id="382"/>
    <lineage>
        <taxon>Bacteria</taxon>
        <taxon>Pseudomonadati</taxon>
        <taxon>Pseudomonadota</taxon>
        <taxon>Alphaproteobacteria</taxon>
        <taxon>Hyphomicrobiales</taxon>
        <taxon>Rhizobiaceae</taxon>
        <taxon>Sinorhizobium/Ensifer group</taxon>
        <taxon>Sinorhizobium</taxon>
    </lineage>
</organism>
<gene>
    <name evidence="1" type="ORF">CEJ86_17670</name>
</gene>
<dbReference type="EMBL" id="NJGD01000007">
    <property type="protein sequence ID" value="PJR14223.1"/>
    <property type="molecule type" value="Genomic_DNA"/>
</dbReference>
<name>A0A2J0Z124_RHIML</name>
<sequence length="63" mass="7277">MLHPSCRRYFPSACFKEEREVPQSHARRSAAGNAAFPVFERAREKILGIRVISLLHLKRAWAI</sequence>
<evidence type="ECO:0000313" key="1">
    <source>
        <dbReference type="EMBL" id="PJR14223.1"/>
    </source>
</evidence>
<accession>A0A2J0Z124</accession>
<comment type="caution">
    <text evidence="1">The sequence shown here is derived from an EMBL/GenBank/DDBJ whole genome shotgun (WGS) entry which is preliminary data.</text>
</comment>
<reference evidence="1 2" key="1">
    <citation type="submission" date="2017-06" db="EMBL/GenBank/DDBJ databases">
        <title>Ensifer strains isolated from leguminous trees and herbs display diverse denitrification phenotypes with some acting as strong N2O sinks.</title>
        <authorList>
            <person name="Woliy K."/>
            <person name="Mania D."/>
            <person name="Bakken L.R."/>
            <person name="Frostegard A."/>
        </authorList>
    </citation>
    <scope>NUCLEOTIDE SEQUENCE [LARGE SCALE GENOMIC DNA]</scope>
    <source>
        <strain evidence="1 2">AC50a</strain>
    </source>
</reference>
<dbReference type="Proteomes" id="UP000231987">
    <property type="component" value="Unassembled WGS sequence"/>
</dbReference>
<proteinExistence type="predicted"/>
<protein>
    <submittedName>
        <fullName evidence="1">Uncharacterized protein</fullName>
    </submittedName>
</protein>
<evidence type="ECO:0000313" key="2">
    <source>
        <dbReference type="Proteomes" id="UP000231987"/>
    </source>
</evidence>
<dbReference type="AlphaFoldDB" id="A0A2J0Z124"/>